<name>A0ABP2MST2_9FIRM</name>
<dbReference type="PANTHER" id="PTHR30399:SF1">
    <property type="entry name" value="UTP PYROPHOSPHATASE"/>
    <property type="match status" value="1"/>
</dbReference>
<evidence type="ECO:0000313" key="3">
    <source>
        <dbReference type="Proteomes" id="UP000003175"/>
    </source>
</evidence>
<keyword evidence="3" id="KW-1185">Reference proteome</keyword>
<sequence>MRRNMRLLREEETVIAGIPACVRYKNIKNLYLRVCPPDGHIELSVPYHTAYADMENFISRRRAWIDERRRLICARAENDPPCCGEGEHLRLWGKEYRIMHRPLLRGRSYAERTDGAIVLHAAEGADAKQRRAALDALYRTELAAAIEREAPACEEIVGKRASRWRIRAMKTRWGSCNIRTAAITLNLQLAQYDVRALRCVIIHELTHLWVRGHDARFYARMDMYFPDWREMRRMLNGWARADGI</sequence>
<evidence type="ECO:0000313" key="2">
    <source>
        <dbReference type="EMBL" id="EHG25780.1"/>
    </source>
</evidence>
<accession>A0ABP2MST2</accession>
<dbReference type="Pfam" id="PF01863">
    <property type="entry name" value="YgjP-like"/>
    <property type="match status" value="1"/>
</dbReference>
<organism evidence="2 3">
    <name type="scientific">Selenomonas noxia F0398</name>
    <dbReference type="NCBI Taxonomy" id="702437"/>
    <lineage>
        <taxon>Bacteria</taxon>
        <taxon>Bacillati</taxon>
        <taxon>Bacillota</taxon>
        <taxon>Negativicutes</taxon>
        <taxon>Selenomonadales</taxon>
        <taxon>Selenomonadaceae</taxon>
        <taxon>Selenomonas</taxon>
    </lineage>
</organism>
<dbReference type="CDD" id="cd07344">
    <property type="entry name" value="M48_yhfN_like"/>
    <property type="match status" value="1"/>
</dbReference>
<gene>
    <name evidence="2" type="ORF">HMPREF9432_00281</name>
</gene>
<dbReference type="PANTHER" id="PTHR30399">
    <property type="entry name" value="UNCHARACTERIZED PROTEIN YGJP"/>
    <property type="match status" value="1"/>
</dbReference>
<proteinExistence type="predicted"/>
<dbReference type="Proteomes" id="UP000003175">
    <property type="component" value="Unassembled WGS sequence"/>
</dbReference>
<dbReference type="EMBL" id="ADGH01000003">
    <property type="protein sequence ID" value="EHG25780.1"/>
    <property type="molecule type" value="Genomic_DNA"/>
</dbReference>
<dbReference type="InterPro" id="IPR053136">
    <property type="entry name" value="UTP_pyrophosphatase-like"/>
</dbReference>
<dbReference type="InterPro" id="IPR002725">
    <property type="entry name" value="YgjP-like_metallopeptidase"/>
</dbReference>
<dbReference type="RefSeq" id="WP_006695811.1">
    <property type="nucleotide sequence ID" value="NZ_JH376857.1"/>
</dbReference>
<evidence type="ECO:0000259" key="1">
    <source>
        <dbReference type="Pfam" id="PF01863"/>
    </source>
</evidence>
<feature type="domain" description="YgjP-like metallopeptidase" evidence="1">
    <location>
        <begin position="30"/>
        <end position="236"/>
    </location>
</feature>
<reference evidence="2 3" key="1">
    <citation type="submission" date="2011-08" db="EMBL/GenBank/DDBJ databases">
        <title>The Genome Sequence of Selenomonas noxia F0398.</title>
        <authorList>
            <consortium name="The Broad Institute Genome Sequencing Platform"/>
            <person name="Earl A."/>
            <person name="Ward D."/>
            <person name="Feldgarden M."/>
            <person name="Gevers D."/>
            <person name="Izard J."/>
            <person name="Ganesan A."/>
            <person name="Blanton J.M."/>
            <person name="Baranova O.V."/>
            <person name="Tanner A.C."/>
            <person name="Dewhirst F.E."/>
            <person name="Young S.K."/>
            <person name="Zeng Q."/>
            <person name="Gargeya S."/>
            <person name="Fitzgerald M."/>
            <person name="Haas B."/>
            <person name="Abouelleil A."/>
            <person name="Alvarado L."/>
            <person name="Arachchi H.M."/>
            <person name="Berlin A."/>
            <person name="Brown A."/>
            <person name="Chapman S.B."/>
            <person name="Chen Z."/>
            <person name="Dunbar C."/>
            <person name="Freedman E."/>
            <person name="Gearin G."/>
            <person name="Gellesch M."/>
            <person name="Goldberg J."/>
            <person name="Griggs A."/>
            <person name="Gujja S."/>
            <person name="Heiman D."/>
            <person name="Howarth C."/>
            <person name="Larson L."/>
            <person name="Lui A."/>
            <person name="MacDonald P.J.P."/>
            <person name="Montmayeur A."/>
            <person name="Murphy C."/>
            <person name="Neiman D."/>
            <person name="Pearson M."/>
            <person name="Priest M."/>
            <person name="Roberts A."/>
            <person name="Saif S."/>
            <person name="Shea T."/>
            <person name="Shenoy N."/>
            <person name="Sisk P."/>
            <person name="Stolte C."/>
            <person name="Sykes S."/>
            <person name="Wortman J."/>
            <person name="Nusbaum C."/>
            <person name="Birren B."/>
        </authorList>
    </citation>
    <scope>NUCLEOTIDE SEQUENCE [LARGE SCALE GENOMIC DNA]</scope>
    <source>
        <strain evidence="2 3">F0398</strain>
    </source>
</reference>
<comment type="caution">
    <text evidence="2">The sequence shown here is derived from an EMBL/GenBank/DDBJ whole genome shotgun (WGS) entry which is preliminary data.</text>
</comment>
<dbReference type="Gene3D" id="3.30.2010.10">
    <property type="entry name" value="Metalloproteases ('zincins'), catalytic domain"/>
    <property type="match status" value="1"/>
</dbReference>
<protein>
    <recommendedName>
        <fullName evidence="1">YgjP-like metallopeptidase domain-containing protein</fullName>
    </recommendedName>
</protein>